<proteinExistence type="inferred from homology"/>
<dbReference type="SMART" id="SM00382">
    <property type="entry name" value="AAA"/>
    <property type="match status" value="1"/>
</dbReference>
<keyword evidence="2" id="KW-0813">Transport</keyword>
<dbReference type="Gene3D" id="3.40.50.300">
    <property type="entry name" value="P-loop containing nucleotide triphosphate hydrolases"/>
    <property type="match status" value="1"/>
</dbReference>
<dbReference type="PROSITE" id="PS00211">
    <property type="entry name" value="ABC_TRANSPORTER_1"/>
    <property type="match status" value="1"/>
</dbReference>
<dbReference type="InterPro" id="IPR003439">
    <property type="entry name" value="ABC_transporter-like_ATP-bd"/>
</dbReference>
<sequence>MTRTPIRIVLKGIQYAFGDQRVLQQLDLTVEAGTTVALLGPSGCGKSTLLKLLAGLLQPQQGEIHFGDRLIASPRSALPPEQRDIGMVFQDYALWPHMTVAQNVGFPLLMRKVATAERLKKTMIALERVDLANFALRRPADLSGGQQQRVALARAIIAEPGILLFDEPLSNLDRDLRESLCREMSSLLSQLGTTAVYVTHDRNEAELLASRIVHLSHGSVTSIQAVTPFSGELA</sequence>
<evidence type="ECO:0000256" key="3">
    <source>
        <dbReference type="ARBA" id="ARBA00022475"/>
    </source>
</evidence>
<dbReference type="PROSITE" id="PS50893">
    <property type="entry name" value="ABC_TRANSPORTER_2"/>
    <property type="match status" value="1"/>
</dbReference>
<dbReference type="InterPro" id="IPR017871">
    <property type="entry name" value="ABC_transporter-like_CS"/>
</dbReference>
<dbReference type="PANTHER" id="PTHR42781">
    <property type="entry name" value="SPERMIDINE/PUTRESCINE IMPORT ATP-BINDING PROTEIN POTA"/>
    <property type="match status" value="1"/>
</dbReference>
<reference evidence="11 12" key="1">
    <citation type="journal article" date="2010" name="BMC Genomics">
        <title>Genome comparison of the epiphytic bacteria Erwinia billingiae and E. tasmaniensis with the pear pathogen E. pyrifoliae.</title>
        <authorList>
            <person name="Kube M."/>
            <person name="Migdoll A.M."/>
            <person name="Gehring I."/>
            <person name="Heitmann K."/>
            <person name="Mayer Y."/>
            <person name="Kuhl H."/>
            <person name="Knaust F."/>
            <person name="Geider K."/>
            <person name="Reinhardt R."/>
        </authorList>
    </citation>
    <scope>NUCLEOTIDE SEQUENCE [LARGE SCALE GENOMIC DNA]</scope>
    <source>
        <strain evidence="11 12">Eb661</strain>
    </source>
</reference>
<dbReference type="GO" id="GO:0016887">
    <property type="term" value="F:ATP hydrolysis activity"/>
    <property type="evidence" value="ECO:0007669"/>
    <property type="project" value="InterPro"/>
</dbReference>
<evidence type="ECO:0000259" key="10">
    <source>
        <dbReference type="PROSITE" id="PS50893"/>
    </source>
</evidence>
<accession>D8MY97</accession>
<keyword evidence="7" id="KW-0408">Iron</keyword>
<dbReference type="InterPro" id="IPR015853">
    <property type="entry name" value="ABC_transpr_FbpC"/>
</dbReference>
<keyword evidence="4" id="KW-0410">Iron transport</keyword>
<evidence type="ECO:0000256" key="8">
    <source>
        <dbReference type="ARBA" id="ARBA00023065"/>
    </source>
</evidence>
<dbReference type="InterPro" id="IPR027417">
    <property type="entry name" value="P-loop_NTPase"/>
</dbReference>
<evidence type="ECO:0000256" key="5">
    <source>
        <dbReference type="ARBA" id="ARBA00022741"/>
    </source>
</evidence>
<dbReference type="GO" id="GO:0016020">
    <property type="term" value="C:membrane"/>
    <property type="evidence" value="ECO:0007669"/>
    <property type="project" value="InterPro"/>
</dbReference>
<keyword evidence="9" id="KW-0472">Membrane</keyword>
<evidence type="ECO:0000256" key="9">
    <source>
        <dbReference type="ARBA" id="ARBA00023136"/>
    </source>
</evidence>
<keyword evidence="12" id="KW-1185">Reference proteome</keyword>
<dbReference type="RefSeq" id="WP_013204275.1">
    <property type="nucleotide sequence ID" value="NC_014306.1"/>
</dbReference>
<dbReference type="GO" id="GO:0015697">
    <property type="term" value="P:quaternary ammonium group transport"/>
    <property type="evidence" value="ECO:0007669"/>
    <property type="project" value="UniProtKB-ARBA"/>
</dbReference>
<dbReference type="AlphaFoldDB" id="D8MY97"/>
<dbReference type="FunFam" id="3.40.50.300:FF:000425">
    <property type="entry name" value="Probable ABC transporter, ATP-binding subunit"/>
    <property type="match status" value="1"/>
</dbReference>
<dbReference type="InterPro" id="IPR050093">
    <property type="entry name" value="ABC_SmlMolc_Importer"/>
</dbReference>
<keyword evidence="3" id="KW-1003">Cell membrane</keyword>
<dbReference type="STRING" id="634500.EbC_42730"/>
<dbReference type="eggNOG" id="COG3842">
    <property type="taxonomic scope" value="Bacteria"/>
</dbReference>
<evidence type="ECO:0000256" key="1">
    <source>
        <dbReference type="ARBA" id="ARBA00006526"/>
    </source>
</evidence>
<dbReference type="GO" id="GO:0005524">
    <property type="term" value="F:ATP binding"/>
    <property type="evidence" value="ECO:0007669"/>
    <property type="project" value="UniProtKB-KW"/>
</dbReference>
<dbReference type="HOGENOM" id="CLU_000604_1_22_6"/>
<keyword evidence="8" id="KW-0406">Ion transport</keyword>
<gene>
    <name evidence="11" type="ordered locus">EbC_42730</name>
</gene>
<dbReference type="GeneID" id="90514199"/>
<evidence type="ECO:0000313" key="12">
    <source>
        <dbReference type="Proteomes" id="UP000008793"/>
    </source>
</evidence>
<dbReference type="PANTHER" id="PTHR42781:SF4">
    <property type="entry name" value="SPERMIDINE_PUTRESCINE IMPORT ATP-BINDING PROTEIN POTA"/>
    <property type="match status" value="1"/>
</dbReference>
<evidence type="ECO:0000256" key="2">
    <source>
        <dbReference type="ARBA" id="ARBA00022448"/>
    </source>
</evidence>
<dbReference type="Proteomes" id="UP000008793">
    <property type="component" value="Chromosome"/>
</dbReference>
<evidence type="ECO:0000256" key="4">
    <source>
        <dbReference type="ARBA" id="ARBA00022496"/>
    </source>
</evidence>
<dbReference type="GO" id="GO:0015408">
    <property type="term" value="F:ABC-type ferric iron transporter activity"/>
    <property type="evidence" value="ECO:0007669"/>
    <property type="project" value="InterPro"/>
</dbReference>
<dbReference type="CDD" id="cd03259">
    <property type="entry name" value="ABC_Carb_Solutes_like"/>
    <property type="match status" value="1"/>
</dbReference>
<dbReference type="InterPro" id="IPR003593">
    <property type="entry name" value="AAA+_ATPase"/>
</dbReference>
<feature type="domain" description="ABC transporter" evidence="10">
    <location>
        <begin position="8"/>
        <end position="233"/>
    </location>
</feature>
<keyword evidence="6 11" id="KW-0067">ATP-binding</keyword>
<protein>
    <submittedName>
        <fullName evidence="11">ABC transporter, ATP-binding protein</fullName>
    </submittedName>
</protein>
<organism evidence="12">
    <name type="scientific">Erwinia billingiae (strain Eb661)</name>
    <dbReference type="NCBI Taxonomy" id="634500"/>
    <lineage>
        <taxon>Bacteria</taxon>
        <taxon>Pseudomonadati</taxon>
        <taxon>Pseudomonadota</taxon>
        <taxon>Gammaproteobacteria</taxon>
        <taxon>Enterobacterales</taxon>
        <taxon>Erwiniaceae</taxon>
        <taxon>Erwinia</taxon>
    </lineage>
</organism>
<dbReference type="Pfam" id="PF00005">
    <property type="entry name" value="ABC_tran"/>
    <property type="match status" value="1"/>
</dbReference>
<name>D8MY97_ERWBE</name>
<evidence type="ECO:0000313" key="11">
    <source>
        <dbReference type="EMBL" id="CAX61804.1"/>
    </source>
</evidence>
<dbReference type="EMBL" id="FP236843">
    <property type="protein sequence ID" value="CAX61804.1"/>
    <property type="molecule type" value="Genomic_DNA"/>
</dbReference>
<evidence type="ECO:0000256" key="6">
    <source>
        <dbReference type="ARBA" id="ARBA00022840"/>
    </source>
</evidence>
<evidence type="ECO:0000256" key="7">
    <source>
        <dbReference type="ARBA" id="ARBA00023004"/>
    </source>
</evidence>
<keyword evidence="5" id="KW-0547">Nucleotide-binding</keyword>
<dbReference type="SUPFAM" id="SSF52540">
    <property type="entry name" value="P-loop containing nucleoside triphosphate hydrolases"/>
    <property type="match status" value="1"/>
</dbReference>
<dbReference type="KEGG" id="ebi:EbC_42730"/>
<comment type="similarity">
    <text evidence="1">Belongs to the ABC transporter superfamily. Drug exporter-2 (TC 3.A.1.117) family.</text>
</comment>